<feature type="compositionally biased region" description="Low complexity" evidence="1">
    <location>
        <begin position="9"/>
        <end position="28"/>
    </location>
</feature>
<reference evidence="2 5" key="2">
    <citation type="submission" date="2020-08" db="EMBL/GenBank/DDBJ databases">
        <title>Sequencing the genomes of 1000 actinobacteria strains.</title>
        <authorList>
            <person name="Klenk H.-P."/>
        </authorList>
    </citation>
    <scope>NUCLEOTIDE SEQUENCE [LARGE SCALE GENOMIC DNA]</scope>
    <source>
        <strain evidence="2 5">DSM 15626</strain>
    </source>
</reference>
<accession>A0A7Y4P176</accession>
<dbReference type="Proteomes" id="UP000534306">
    <property type="component" value="Unassembled WGS sequence"/>
</dbReference>
<feature type="region of interest" description="Disordered" evidence="1">
    <location>
        <begin position="513"/>
        <end position="547"/>
    </location>
</feature>
<dbReference type="Proteomes" id="UP000553957">
    <property type="component" value="Unassembled WGS sequence"/>
</dbReference>
<evidence type="ECO:0000256" key="1">
    <source>
        <dbReference type="SAM" id="MobiDB-lite"/>
    </source>
</evidence>
<organism evidence="3 4">
    <name type="scientific">Kribbella sandramycini</name>
    <dbReference type="NCBI Taxonomy" id="60450"/>
    <lineage>
        <taxon>Bacteria</taxon>
        <taxon>Bacillati</taxon>
        <taxon>Actinomycetota</taxon>
        <taxon>Actinomycetes</taxon>
        <taxon>Propionibacteriales</taxon>
        <taxon>Kribbellaceae</taxon>
        <taxon>Kribbella</taxon>
    </lineage>
</organism>
<comment type="caution">
    <text evidence="3">The sequence shown here is derived from an EMBL/GenBank/DDBJ whole genome shotgun (WGS) entry which is preliminary data.</text>
</comment>
<reference evidence="3 4" key="1">
    <citation type="submission" date="2020-05" db="EMBL/GenBank/DDBJ databases">
        <title>Genome sequence of Kribbella sandramycini ATCC 39419.</title>
        <authorList>
            <person name="Maclea K.S."/>
            <person name="Fair J.L."/>
        </authorList>
    </citation>
    <scope>NUCLEOTIDE SEQUENCE [LARGE SCALE GENOMIC DNA]</scope>
    <source>
        <strain evidence="3 4">ATCC 39419</strain>
    </source>
</reference>
<evidence type="ECO:0000313" key="4">
    <source>
        <dbReference type="Proteomes" id="UP000534306"/>
    </source>
</evidence>
<keyword evidence="4" id="KW-1185">Reference proteome</keyword>
<feature type="region of interest" description="Disordered" evidence="1">
    <location>
        <begin position="1"/>
        <end position="30"/>
    </location>
</feature>
<gene>
    <name evidence="2" type="ORF">HNR71_006458</name>
    <name evidence="3" type="ORF">HPO96_27255</name>
</gene>
<protein>
    <submittedName>
        <fullName evidence="3">Uncharacterized protein</fullName>
    </submittedName>
</protein>
<dbReference type="AlphaFoldDB" id="A0A7Y4P176"/>
<sequence length="604" mass="64453">MSGTEHAVAEAAAPKQATAQPASTAKTPNSAFATLGPWLRAETQPALDALAANPIDLPTVLTTLNRFSTDDIVKVFRAASAKKRTELGTRLATEQLPAVDVPRFALAVKMANNPGAAAARASRLHDLIRGGDVQSAYELLNGLAVADQERALNVLDKAHWNTLANGLDKATGVDAPWLGTLLGGVRGAPVTATMTSYTWLNGQDAATGAAWAADQPDDRLTFMLRKLATAGAVRTDRLQAMLTAGQVRRLGPDVAPDQAARVEASLAGLPSDQRAAIRDYLGLPAPAIPEASAEPTSRNFAKEPKEFTKPSPALEQSCQNLFGQTYAELLGTMQDVHAFGVKATVHPQLALVLQRADAIARQQIAATEGRPMESADWGVTGMLGLGGPGRGFHTFGLAVDLNYATMPYLMNEGAGSKREKPLDDRLQLIYHRIAWLMLGRKSTIPAGPWTYDAHAAESQAMRDYFALRNDPAALRARVEGREAAVLKGVFGDLPPDAATLRELIDKDHDQLTAAPEVNPALPLKDGKPQTMDSPFDPKKGHSDPSGGYLSIRKEIVEALKQADPAMRWGGADFGKETGDLMHFDLGAGIAQDPDTKIFARKKKG</sequence>
<dbReference type="EMBL" id="JABJRC010000007">
    <property type="protein sequence ID" value="NOL43952.1"/>
    <property type="molecule type" value="Genomic_DNA"/>
</dbReference>
<proteinExistence type="predicted"/>
<dbReference type="EMBL" id="JACHKF010000001">
    <property type="protein sequence ID" value="MBB6570821.1"/>
    <property type="molecule type" value="Genomic_DNA"/>
</dbReference>
<evidence type="ECO:0000313" key="3">
    <source>
        <dbReference type="EMBL" id="NOL43952.1"/>
    </source>
</evidence>
<name>A0A7Y4P176_9ACTN</name>
<evidence type="ECO:0000313" key="2">
    <source>
        <dbReference type="EMBL" id="MBB6570821.1"/>
    </source>
</evidence>
<dbReference type="RefSeq" id="WP_171677188.1">
    <property type="nucleotide sequence ID" value="NZ_BAAAGT010000005.1"/>
</dbReference>
<evidence type="ECO:0000313" key="5">
    <source>
        <dbReference type="Proteomes" id="UP000553957"/>
    </source>
</evidence>